<comment type="catalytic activity">
    <reaction evidence="12 14">
        <text>ATP + H2O = ADP + phosphate + H(+)</text>
        <dbReference type="Rhea" id="RHEA:13065"/>
        <dbReference type="ChEBI" id="CHEBI:15377"/>
        <dbReference type="ChEBI" id="CHEBI:15378"/>
        <dbReference type="ChEBI" id="CHEBI:30616"/>
        <dbReference type="ChEBI" id="CHEBI:43474"/>
        <dbReference type="ChEBI" id="CHEBI:456216"/>
        <dbReference type="EC" id="5.6.2.3"/>
    </reaction>
</comment>
<gene>
    <name evidence="17" type="ORF">DFP90_101355</name>
</gene>
<dbReference type="GO" id="GO:0005829">
    <property type="term" value="C:cytosol"/>
    <property type="evidence" value="ECO:0007669"/>
    <property type="project" value="TreeGrafter"/>
</dbReference>
<evidence type="ECO:0000256" key="4">
    <source>
        <dbReference type="ARBA" id="ARBA00022705"/>
    </source>
</evidence>
<keyword evidence="10" id="KW-0413">Isomerase</keyword>
<dbReference type="GO" id="GO:0043139">
    <property type="term" value="F:5'-3' DNA helicase activity"/>
    <property type="evidence" value="ECO:0007669"/>
    <property type="project" value="UniProtKB-EC"/>
</dbReference>
<evidence type="ECO:0000256" key="2">
    <source>
        <dbReference type="ARBA" id="ARBA00011643"/>
    </source>
</evidence>
<accession>A0A3D9HVM3</accession>
<dbReference type="InterPro" id="IPR036185">
    <property type="entry name" value="DNA_heli_DnaB-like_N_sf"/>
</dbReference>
<keyword evidence="8 14" id="KW-0067">ATP-binding</keyword>
<reference evidence="17 18" key="1">
    <citation type="submission" date="2018-07" db="EMBL/GenBank/DDBJ databases">
        <title>Genomic Encyclopedia of Type Strains, Phase III (KMG-III): the genomes of soil and plant-associated and newly described type strains.</title>
        <authorList>
            <person name="Whitman W."/>
        </authorList>
    </citation>
    <scope>NUCLEOTIDE SEQUENCE [LARGE SCALE GENOMIC DNA]</scope>
    <source>
        <strain evidence="17 18">CECT 8488</strain>
    </source>
</reference>
<proteinExistence type="inferred from homology"/>
<evidence type="ECO:0000256" key="3">
    <source>
        <dbReference type="ARBA" id="ARBA00022515"/>
    </source>
</evidence>
<evidence type="ECO:0000256" key="5">
    <source>
        <dbReference type="ARBA" id="ARBA00022741"/>
    </source>
</evidence>
<dbReference type="GO" id="GO:0006269">
    <property type="term" value="P:DNA replication, synthesis of primer"/>
    <property type="evidence" value="ECO:0007669"/>
    <property type="project" value="UniProtKB-UniRule"/>
</dbReference>
<organism evidence="17 18">
    <name type="scientific">Aestuariispira insulae</name>
    <dbReference type="NCBI Taxonomy" id="1461337"/>
    <lineage>
        <taxon>Bacteria</taxon>
        <taxon>Pseudomonadati</taxon>
        <taxon>Pseudomonadota</taxon>
        <taxon>Alphaproteobacteria</taxon>
        <taxon>Rhodospirillales</taxon>
        <taxon>Kiloniellaceae</taxon>
        <taxon>Aestuariispira</taxon>
    </lineage>
</organism>
<evidence type="ECO:0000259" key="16">
    <source>
        <dbReference type="PROSITE" id="PS51199"/>
    </source>
</evidence>
<dbReference type="RefSeq" id="WP_115934691.1">
    <property type="nucleotide sequence ID" value="NZ_QRDW01000001.1"/>
</dbReference>
<dbReference type="Pfam" id="PF03796">
    <property type="entry name" value="DnaB_C"/>
    <property type="match status" value="1"/>
</dbReference>
<comment type="function">
    <text evidence="11 14">The main replicative DNA helicase, it participates in initiation and elongation during chromosome replication. Travels ahead of the DNA replisome, separating dsDNA into templates for DNA synthesis. A processive ATP-dependent 5'-3' DNA helicase it has DNA-dependent ATPase activity.</text>
</comment>
<evidence type="ECO:0000256" key="11">
    <source>
        <dbReference type="ARBA" id="ARBA00044932"/>
    </source>
</evidence>
<dbReference type="NCBIfam" id="TIGR00665">
    <property type="entry name" value="DnaB"/>
    <property type="match status" value="1"/>
</dbReference>
<dbReference type="GO" id="GO:0016887">
    <property type="term" value="F:ATP hydrolysis activity"/>
    <property type="evidence" value="ECO:0007669"/>
    <property type="project" value="RHEA"/>
</dbReference>
<dbReference type="SUPFAM" id="SSF48024">
    <property type="entry name" value="N-terminal domain of DnaB helicase"/>
    <property type="match status" value="1"/>
</dbReference>
<dbReference type="OrthoDB" id="9773982at2"/>
<evidence type="ECO:0000256" key="14">
    <source>
        <dbReference type="RuleBase" id="RU362085"/>
    </source>
</evidence>
<dbReference type="NCBIfam" id="NF006606">
    <property type="entry name" value="PRK09165.1"/>
    <property type="match status" value="1"/>
</dbReference>
<evidence type="ECO:0000256" key="12">
    <source>
        <dbReference type="ARBA" id="ARBA00048954"/>
    </source>
</evidence>
<name>A0A3D9HVM3_9PROT</name>
<dbReference type="PANTHER" id="PTHR30153:SF2">
    <property type="entry name" value="REPLICATIVE DNA HELICASE"/>
    <property type="match status" value="1"/>
</dbReference>
<dbReference type="GO" id="GO:1990077">
    <property type="term" value="C:primosome complex"/>
    <property type="evidence" value="ECO:0007669"/>
    <property type="project" value="UniProtKB-UniRule"/>
</dbReference>
<dbReference type="PROSITE" id="PS51199">
    <property type="entry name" value="SF4_HELICASE"/>
    <property type="match status" value="1"/>
</dbReference>
<dbReference type="EMBL" id="QRDW01000001">
    <property type="protein sequence ID" value="RED53564.1"/>
    <property type="molecule type" value="Genomic_DNA"/>
</dbReference>
<dbReference type="EC" id="5.6.2.3" evidence="13 14"/>
<keyword evidence="7 14" id="KW-0347">Helicase</keyword>
<dbReference type="Pfam" id="PF00772">
    <property type="entry name" value="DnaB"/>
    <property type="match status" value="1"/>
</dbReference>
<dbReference type="InterPro" id="IPR027417">
    <property type="entry name" value="P-loop_NTPase"/>
</dbReference>
<dbReference type="InterPro" id="IPR007694">
    <property type="entry name" value="DNA_helicase_DnaB-like_C"/>
</dbReference>
<dbReference type="CDD" id="cd00984">
    <property type="entry name" value="DnaB_C"/>
    <property type="match status" value="1"/>
</dbReference>
<dbReference type="Proteomes" id="UP000256845">
    <property type="component" value="Unassembled WGS sequence"/>
</dbReference>
<dbReference type="SUPFAM" id="SSF52540">
    <property type="entry name" value="P-loop containing nucleoside triphosphate hydrolases"/>
    <property type="match status" value="1"/>
</dbReference>
<keyword evidence="3 14" id="KW-0639">Primosome</keyword>
<evidence type="ECO:0000256" key="8">
    <source>
        <dbReference type="ARBA" id="ARBA00022840"/>
    </source>
</evidence>
<dbReference type="Gene3D" id="3.40.50.300">
    <property type="entry name" value="P-loop containing nucleotide triphosphate hydrolases"/>
    <property type="match status" value="1"/>
</dbReference>
<keyword evidence="5 14" id="KW-0547">Nucleotide-binding</keyword>
<dbReference type="GO" id="GO:0005524">
    <property type="term" value="F:ATP binding"/>
    <property type="evidence" value="ECO:0007669"/>
    <property type="project" value="UniProtKB-UniRule"/>
</dbReference>
<keyword evidence="9 14" id="KW-0238">DNA-binding</keyword>
<dbReference type="GO" id="GO:0003677">
    <property type="term" value="F:DNA binding"/>
    <property type="evidence" value="ECO:0007669"/>
    <property type="project" value="UniProtKB-UniRule"/>
</dbReference>
<evidence type="ECO:0000313" key="18">
    <source>
        <dbReference type="Proteomes" id="UP000256845"/>
    </source>
</evidence>
<sequence>MADNVASHGNVTPLNEATADGKLVRQPPRNEEIEAALLGALLRNNRAFEKVGDILKADYFFAPEHQCIYLMIKNLVDAGQEARPTTLAHIADAEPILREVGGSEYLYELAANVVTVINAADYAQTIADLYLKRELIGLGEDVVNDAYDLTLDEDAARQIEKVEHRLYNLATSGELDRGVTSLKDAAFKALEHAEEAYKRDSHVVGVTSGFRDIDNMLGGLHGSDLIILAGRPAMGKTALVTTMAYNAAKAYRQWEDEQGNIREEGGKVLFFSLEMSADQLAGRILSGEAGVSGDKIRRGDIDQEDFTKIAKAANVLAKAPLFIDDTPALSITGMRQRARRVKRQMGLHMVIVDYLQLLQGPPDKKIDNRVQEVSEITRGLKTLAKELEIPVIALSQLSRQVENREDKRPQLSDLRESGSIEQDADVVSFVYRPEYYLQKEHPEQRPSEPQDKFLERLAQHESRLAESRNVAEYIIAKQRHGPVGTVELFFDNDYARFGDLDRHHNDDEF</sequence>
<evidence type="ECO:0000256" key="10">
    <source>
        <dbReference type="ARBA" id="ARBA00023235"/>
    </source>
</evidence>
<feature type="domain" description="SF4 helicase" evidence="16">
    <location>
        <begin position="199"/>
        <end position="504"/>
    </location>
</feature>
<evidence type="ECO:0000256" key="1">
    <source>
        <dbReference type="ARBA" id="ARBA00008428"/>
    </source>
</evidence>
<feature type="region of interest" description="Disordered" evidence="15">
    <location>
        <begin position="1"/>
        <end position="26"/>
    </location>
</feature>
<dbReference type="InterPro" id="IPR007693">
    <property type="entry name" value="DNA_helicase_DnaB-like_N"/>
</dbReference>
<evidence type="ECO:0000256" key="9">
    <source>
        <dbReference type="ARBA" id="ARBA00023125"/>
    </source>
</evidence>
<protein>
    <recommendedName>
        <fullName evidence="13 14">Replicative DNA helicase</fullName>
        <ecNumber evidence="13 14">5.6.2.3</ecNumber>
    </recommendedName>
</protein>
<dbReference type="PANTHER" id="PTHR30153">
    <property type="entry name" value="REPLICATIVE DNA HELICASE DNAB"/>
    <property type="match status" value="1"/>
</dbReference>
<dbReference type="Gene3D" id="1.10.860.10">
    <property type="entry name" value="DNAb Helicase, Chain A"/>
    <property type="match status" value="1"/>
</dbReference>
<evidence type="ECO:0000256" key="15">
    <source>
        <dbReference type="SAM" id="MobiDB-lite"/>
    </source>
</evidence>
<keyword evidence="6 14" id="KW-0378">Hydrolase</keyword>
<comment type="subunit">
    <text evidence="2">Homohexamer.</text>
</comment>
<comment type="caution">
    <text evidence="17">The sequence shown here is derived from an EMBL/GenBank/DDBJ whole genome shotgun (WGS) entry which is preliminary data.</text>
</comment>
<evidence type="ECO:0000256" key="7">
    <source>
        <dbReference type="ARBA" id="ARBA00022806"/>
    </source>
</evidence>
<dbReference type="InterPro" id="IPR007692">
    <property type="entry name" value="DNA_helicase_DnaB"/>
</dbReference>
<evidence type="ECO:0000313" key="17">
    <source>
        <dbReference type="EMBL" id="RED53564.1"/>
    </source>
</evidence>
<evidence type="ECO:0000256" key="13">
    <source>
        <dbReference type="NCBIfam" id="TIGR00665"/>
    </source>
</evidence>
<evidence type="ECO:0000256" key="6">
    <source>
        <dbReference type="ARBA" id="ARBA00022801"/>
    </source>
</evidence>
<keyword evidence="4 14" id="KW-0235">DNA replication</keyword>
<dbReference type="AlphaFoldDB" id="A0A3D9HVM3"/>
<dbReference type="InterPro" id="IPR016136">
    <property type="entry name" value="DNA_helicase_N/primase_C"/>
</dbReference>
<keyword evidence="18" id="KW-1185">Reference proteome</keyword>
<comment type="similarity">
    <text evidence="1 14">Belongs to the helicase family. DnaB subfamily.</text>
</comment>